<name>A0ABS4DKS0_9GAMM</name>
<keyword evidence="3" id="KW-1185">Reference proteome</keyword>
<organism evidence="2 3">
    <name type="scientific">Frateuria flava</name>
    <dbReference type="NCBI Taxonomy" id="2821489"/>
    <lineage>
        <taxon>Bacteria</taxon>
        <taxon>Pseudomonadati</taxon>
        <taxon>Pseudomonadota</taxon>
        <taxon>Gammaproteobacteria</taxon>
        <taxon>Lysobacterales</taxon>
        <taxon>Rhodanobacteraceae</taxon>
        <taxon>Frateuria</taxon>
    </lineage>
</organism>
<dbReference type="EMBL" id="JAGJRS010000010">
    <property type="protein sequence ID" value="MBP1473625.1"/>
    <property type="molecule type" value="Genomic_DNA"/>
</dbReference>
<evidence type="ECO:0000313" key="2">
    <source>
        <dbReference type="EMBL" id="MBP1473625.1"/>
    </source>
</evidence>
<dbReference type="Pfam" id="PF13316">
    <property type="entry name" value="DUF4087"/>
    <property type="match status" value="1"/>
</dbReference>
<dbReference type="InterPro" id="IPR025145">
    <property type="entry name" value="DUF4087"/>
</dbReference>
<feature type="chain" id="PRO_5045128290" evidence="1">
    <location>
        <begin position="24"/>
        <end position="125"/>
    </location>
</feature>
<dbReference type="RefSeq" id="WP_209616706.1">
    <property type="nucleotide sequence ID" value="NZ_JAGJRS010000010.1"/>
</dbReference>
<dbReference type="Proteomes" id="UP000823790">
    <property type="component" value="Unassembled WGS sequence"/>
</dbReference>
<protein>
    <submittedName>
        <fullName evidence="2">DUF4087 domain-containing protein</fullName>
    </submittedName>
</protein>
<sequence>MHIPKIALPIISCLWMLVSSVHAAAAAKSETRCGWFDNPTPGNVWLHDRDGEWTIAIQGEYEAQGDWPRFNDSQWMSVNRSYGYGCACIKAVVNTMTRQIVSISSANARPLSACRKDPALKEPEG</sequence>
<proteinExistence type="predicted"/>
<gene>
    <name evidence="2" type="ORF">J7I44_04895</name>
</gene>
<evidence type="ECO:0000256" key="1">
    <source>
        <dbReference type="SAM" id="SignalP"/>
    </source>
</evidence>
<accession>A0ABS4DKS0</accession>
<evidence type="ECO:0000313" key="3">
    <source>
        <dbReference type="Proteomes" id="UP000823790"/>
    </source>
</evidence>
<feature type="signal peptide" evidence="1">
    <location>
        <begin position="1"/>
        <end position="23"/>
    </location>
</feature>
<comment type="caution">
    <text evidence="2">The sequence shown here is derived from an EMBL/GenBank/DDBJ whole genome shotgun (WGS) entry which is preliminary data.</text>
</comment>
<reference evidence="2 3" key="1">
    <citation type="submission" date="2021-04" db="EMBL/GenBank/DDBJ databases">
        <authorList>
            <person name="Huq M.A."/>
        </authorList>
    </citation>
    <scope>NUCLEOTIDE SEQUENCE [LARGE SCALE GENOMIC DNA]</scope>
    <source>
        <strain evidence="2 3">MAH-13</strain>
    </source>
</reference>
<keyword evidence="1" id="KW-0732">Signal</keyword>